<reference evidence="1" key="1">
    <citation type="submission" date="2015-11" db="EMBL/GenBank/DDBJ databases">
        <title>De novo transcriptome assembly of four potential Pierce s Disease insect vectors from Arizona vineyards.</title>
        <authorList>
            <person name="Tassone E.E."/>
        </authorList>
    </citation>
    <scope>NUCLEOTIDE SEQUENCE</scope>
</reference>
<name>A0A1B6IZN8_9HEMI</name>
<feature type="non-terminal residue" evidence="1">
    <location>
        <position position="1"/>
    </location>
</feature>
<dbReference type="EMBL" id="GECU01015334">
    <property type="protein sequence ID" value="JAS92372.1"/>
    <property type="molecule type" value="Transcribed_RNA"/>
</dbReference>
<evidence type="ECO:0000313" key="1">
    <source>
        <dbReference type="EMBL" id="JAS92372.1"/>
    </source>
</evidence>
<protein>
    <submittedName>
        <fullName evidence="1">Uncharacterized protein</fullName>
    </submittedName>
</protein>
<sequence>LSGYSQTLSQTVYQFSITAIWLLADTQSDCLSVFHWKNALHIERAMINVIFSVELGESNTGAHYFLNKCQVMNVYYILKFLSGFTHWGRHTSWLHTKRSGMNAELRDGYVV</sequence>
<proteinExistence type="predicted"/>
<gene>
    <name evidence="1" type="ORF">g.10827</name>
</gene>
<accession>A0A1B6IZN8</accession>
<organism evidence="1">
    <name type="scientific">Homalodisca liturata</name>
    <dbReference type="NCBI Taxonomy" id="320908"/>
    <lineage>
        <taxon>Eukaryota</taxon>
        <taxon>Metazoa</taxon>
        <taxon>Ecdysozoa</taxon>
        <taxon>Arthropoda</taxon>
        <taxon>Hexapoda</taxon>
        <taxon>Insecta</taxon>
        <taxon>Pterygota</taxon>
        <taxon>Neoptera</taxon>
        <taxon>Paraneoptera</taxon>
        <taxon>Hemiptera</taxon>
        <taxon>Auchenorrhyncha</taxon>
        <taxon>Membracoidea</taxon>
        <taxon>Cicadellidae</taxon>
        <taxon>Cicadellinae</taxon>
        <taxon>Proconiini</taxon>
        <taxon>Homalodisca</taxon>
    </lineage>
</organism>
<dbReference type="AlphaFoldDB" id="A0A1B6IZN8"/>